<organism evidence="1 2">
    <name type="scientific">Saguinus oedipus</name>
    <name type="common">Cotton-top tamarin</name>
    <name type="synonym">Oedipomidas oedipus</name>
    <dbReference type="NCBI Taxonomy" id="9490"/>
    <lineage>
        <taxon>Eukaryota</taxon>
        <taxon>Metazoa</taxon>
        <taxon>Chordata</taxon>
        <taxon>Craniata</taxon>
        <taxon>Vertebrata</taxon>
        <taxon>Euteleostomi</taxon>
        <taxon>Mammalia</taxon>
        <taxon>Eutheria</taxon>
        <taxon>Euarchontoglires</taxon>
        <taxon>Primates</taxon>
        <taxon>Haplorrhini</taxon>
        <taxon>Platyrrhini</taxon>
        <taxon>Cebidae</taxon>
        <taxon>Callitrichinae</taxon>
        <taxon>Saguinus</taxon>
    </lineage>
</organism>
<evidence type="ECO:0000313" key="2">
    <source>
        <dbReference type="Proteomes" id="UP001266305"/>
    </source>
</evidence>
<reference evidence="1 2" key="1">
    <citation type="submission" date="2023-05" db="EMBL/GenBank/DDBJ databases">
        <title>B98-5 Cell Line De Novo Hybrid Assembly: An Optical Mapping Approach.</title>
        <authorList>
            <person name="Kananen K."/>
            <person name="Auerbach J.A."/>
            <person name="Kautto E."/>
            <person name="Blachly J.S."/>
        </authorList>
    </citation>
    <scope>NUCLEOTIDE SEQUENCE [LARGE SCALE GENOMIC DNA]</scope>
    <source>
        <strain evidence="1">B95-8</strain>
        <tissue evidence="1">Cell line</tissue>
    </source>
</reference>
<dbReference type="PANTHER" id="PTHR24213">
    <property type="entry name" value="ACTIN-BINDING LIM PROTEIN"/>
    <property type="match status" value="1"/>
</dbReference>
<dbReference type="InterPro" id="IPR051618">
    <property type="entry name" value="Actin-binding_LIM"/>
</dbReference>
<protein>
    <submittedName>
        <fullName evidence="1">Uncharacterized protein</fullName>
    </submittedName>
</protein>
<dbReference type="SUPFAM" id="SSF57716">
    <property type="entry name" value="Glucocorticoid receptor-like (DNA-binding domain)"/>
    <property type="match status" value="1"/>
</dbReference>
<dbReference type="EMBL" id="JASSZA010000011">
    <property type="protein sequence ID" value="KAK2099040.1"/>
    <property type="molecule type" value="Genomic_DNA"/>
</dbReference>
<comment type="caution">
    <text evidence="1">The sequence shown here is derived from an EMBL/GenBank/DDBJ whole genome shotgun (WGS) entry which is preliminary data.</text>
</comment>
<proteinExistence type="predicted"/>
<dbReference type="PANTHER" id="PTHR24213:SF18">
    <property type="entry name" value="ACTIN-BINDING LIM PROTEIN 1"/>
    <property type="match status" value="1"/>
</dbReference>
<accession>A0ABQ9UQF5</accession>
<keyword evidence="2" id="KW-1185">Reference proteome</keyword>
<sequence length="302" mass="33802">MGVKALGRMKMLDPEVGEGWGLETEIVSVTCEKLNTSDDPEQAITNSYLSQGNSCKMQTLIPVLTLAADASIGSGSFIQIQRKAKKSYVVNTDFRENSQEVDKEMQVNCNLGVFVAIPRVHCREHRSDVPPETHLLLVRISQEEPCFSEGSQIMAWRDCSIYTVESICVAHLSPKLQRYYDDPFCRNAVYSPGSFVDFLSVAHPQDPHHPSEKPIIHCHKCGEPCKGEVLRVQTKHFHIKCFTCKGMVPPASWLRGMSRSGLALGPAHPLNSTLGHWMISKCPRKPCHHLLPVWDSVRLGRE</sequence>
<name>A0ABQ9UQF5_SAGOE</name>
<dbReference type="Gene3D" id="2.10.110.10">
    <property type="entry name" value="Cysteine Rich Protein"/>
    <property type="match status" value="1"/>
</dbReference>
<evidence type="ECO:0000313" key="1">
    <source>
        <dbReference type="EMBL" id="KAK2099040.1"/>
    </source>
</evidence>
<dbReference type="Proteomes" id="UP001266305">
    <property type="component" value="Unassembled WGS sequence"/>
</dbReference>
<gene>
    <name evidence="1" type="ORF">P7K49_024491</name>
</gene>